<gene>
    <name evidence="1" type="primary">thiS</name>
    <name evidence="1" type="ORF">EVJ48_05020</name>
</gene>
<protein>
    <submittedName>
        <fullName evidence="1">Sulfur carrier protein ThiS</fullName>
    </submittedName>
</protein>
<evidence type="ECO:0000313" key="2">
    <source>
        <dbReference type="Proteomes" id="UP000322454"/>
    </source>
</evidence>
<dbReference type="NCBIfam" id="TIGR01683">
    <property type="entry name" value="thiS"/>
    <property type="match status" value="1"/>
</dbReference>
<dbReference type="InterPro" id="IPR003749">
    <property type="entry name" value="ThiS/MoaD-like"/>
</dbReference>
<dbReference type="Proteomes" id="UP000322454">
    <property type="component" value="Unassembled WGS sequence"/>
</dbReference>
<dbReference type="Pfam" id="PF02597">
    <property type="entry name" value="ThiS"/>
    <property type="match status" value="1"/>
</dbReference>
<reference evidence="1 2" key="1">
    <citation type="submission" date="2019-01" db="EMBL/GenBank/DDBJ databases">
        <title>Insights into ecological role of a new deltaproteobacterial order Candidatus Sinidesulfobacterales (Sva0485) by metagenomics and metatranscriptomics.</title>
        <authorList>
            <person name="Tan S."/>
            <person name="Liu J."/>
            <person name="Fang Y."/>
            <person name="Hedlund B."/>
            <person name="Lian Z.-H."/>
            <person name="Huang L.-Y."/>
            <person name="Li J.-T."/>
            <person name="Huang L.-N."/>
            <person name="Li W.-J."/>
            <person name="Jiang H.-C."/>
            <person name="Dong H.-L."/>
            <person name="Shu W.-S."/>
        </authorList>
    </citation>
    <scope>NUCLEOTIDE SEQUENCE [LARGE SCALE GENOMIC DNA]</scope>
    <source>
        <strain evidence="1">AP4</strain>
    </source>
</reference>
<comment type="caution">
    <text evidence="1">The sequence shown here is derived from an EMBL/GenBank/DDBJ whole genome shotgun (WGS) entry which is preliminary data.</text>
</comment>
<dbReference type="InterPro" id="IPR012675">
    <property type="entry name" value="Beta-grasp_dom_sf"/>
</dbReference>
<sequence length="67" mass="7441">MKIELNGNEYIVEQNGITIQKLIDELKLNIKSTAVAVNKTIISKNCYAEFTLKENDKIDMVTIAPGG</sequence>
<dbReference type="InterPro" id="IPR010035">
    <property type="entry name" value="Thi_S"/>
</dbReference>
<dbReference type="PANTHER" id="PTHR34472">
    <property type="entry name" value="SULFUR CARRIER PROTEIN THIS"/>
    <property type="match status" value="1"/>
</dbReference>
<evidence type="ECO:0000313" key="1">
    <source>
        <dbReference type="EMBL" id="RZV39290.1"/>
    </source>
</evidence>
<name>A0A520XDL5_9DELT</name>
<dbReference type="AlphaFoldDB" id="A0A520XDL5"/>
<proteinExistence type="predicted"/>
<organism evidence="1 2">
    <name type="scientific">Candidatus Acidulodesulfobacterium acidiphilum</name>
    <dbReference type="NCBI Taxonomy" id="2597224"/>
    <lineage>
        <taxon>Bacteria</taxon>
        <taxon>Deltaproteobacteria</taxon>
        <taxon>Candidatus Acidulodesulfobacterales</taxon>
        <taxon>Candidatus Acidulodesulfobacterium</taxon>
    </lineage>
</organism>
<dbReference type="InterPro" id="IPR016155">
    <property type="entry name" value="Mopterin_synth/thiamin_S_b"/>
</dbReference>
<dbReference type="CDD" id="cd00565">
    <property type="entry name" value="Ubl_ThiS"/>
    <property type="match status" value="1"/>
</dbReference>
<dbReference type="Gene3D" id="3.10.20.30">
    <property type="match status" value="1"/>
</dbReference>
<dbReference type="PANTHER" id="PTHR34472:SF1">
    <property type="entry name" value="SULFUR CARRIER PROTEIN THIS"/>
    <property type="match status" value="1"/>
</dbReference>
<dbReference type="EMBL" id="SHMQ01000011">
    <property type="protein sequence ID" value="RZV39290.1"/>
    <property type="molecule type" value="Genomic_DNA"/>
</dbReference>
<accession>A0A520XDL5</accession>
<dbReference type="SUPFAM" id="SSF54285">
    <property type="entry name" value="MoaD/ThiS"/>
    <property type="match status" value="1"/>
</dbReference>